<sequence>NKLITVQKENDQLIQGSRESFKRNVSGMSFESNDKISSDSSTTETLIDKDHDDTVNPLTLEQRITELEHSLKLSKSECVRLNEKLAQIQVEYLNAVNDKDQLTLAKRESDKKVKALEAQLE</sequence>
<dbReference type="Proteomes" id="UP000789396">
    <property type="component" value="Unassembled WGS sequence"/>
</dbReference>
<gene>
    <name evidence="3" type="ORF">RFULGI_LOCUS18290</name>
</gene>
<keyword evidence="1" id="KW-0175">Coiled coil</keyword>
<feature type="non-terminal residue" evidence="3">
    <location>
        <position position="121"/>
    </location>
</feature>
<keyword evidence="4" id="KW-1185">Reference proteome</keyword>
<reference evidence="3" key="1">
    <citation type="submission" date="2021-06" db="EMBL/GenBank/DDBJ databases">
        <authorList>
            <person name="Kallberg Y."/>
            <person name="Tangrot J."/>
            <person name="Rosling A."/>
        </authorList>
    </citation>
    <scope>NUCLEOTIDE SEQUENCE</scope>
    <source>
        <strain evidence="3">IN212</strain>
    </source>
</reference>
<evidence type="ECO:0000313" key="3">
    <source>
        <dbReference type="EMBL" id="CAG8806522.1"/>
    </source>
</evidence>
<evidence type="ECO:0000256" key="1">
    <source>
        <dbReference type="SAM" id="Coils"/>
    </source>
</evidence>
<accession>A0A9N9PAN7</accession>
<feature type="non-terminal residue" evidence="3">
    <location>
        <position position="1"/>
    </location>
</feature>
<proteinExistence type="predicted"/>
<name>A0A9N9PAN7_9GLOM</name>
<feature type="coiled-coil region" evidence="1">
    <location>
        <begin position="64"/>
        <end position="119"/>
    </location>
</feature>
<comment type="caution">
    <text evidence="3">The sequence shown here is derived from an EMBL/GenBank/DDBJ whole genome shotgun (WGS) entry which is preliminary data.</text>
</comment>
<organism evidence="3 4">
    <name type="scientific">Racocetra fulgida</name>
    <dbReference type="NCBI Taxonomy" id="60492"/>
    <lineage>
        <taxon>Eukaryota</taxon>
        <taxon>Fungi</taxon>
        <taxon>Fungi incertae sedis</taxon>
        <taxon>Mucoromycota</taxon>
        <taxon>Glomeromycotina</taxon>
        <taxon>Glomeromycetes</taxon>
        <taxon>Diversisporales</taxon>
        <taxon>Gigasporaceae</taxon>
        <taxon>Racocetra</taxon>
    </lineage>
</organism>
<dbReference type="EMBL" id="CAJVPZ010078837">
    <property type="protein sequence ID" value="CAG8806522.1"/>
    <property type="molecule type" value="Genomic_DNA"/>
</dbReference>
<evidence type="ECO:0000313" key="4">
    <source>
        <dbReference type="Proteomes" id="UP000789396"/>
    </source>
</evidence>
<dbReference type="AlphaFoldDB" id="A0A9N9PAN7"/>
<dbReference type="OrthoDB" id="78101at2759"/>
<protein>
    <submittedName>
        <fullName evidence="3">4257_t:CDS:1</fullName>
    </submittedName>
</protein>
<evidence type="ECO:0000256" key="2">
    <source>
        <dbReference type="SAM" id="MobiDB-lite"/>
    </source>
</evidence>
<feature type="region of interest" description="Disordered" evidence="2">
    <location>
        <begin position="29"/>
        <end position="50"/>
    </location>
</feature>